<organism evidence="2 3">
    <name type="scientific">Ceratodon purpureus</name>
    <name type="common">Fire moss</name>
    <name type="synonym">Dicranum purpureum</name>
    <dbReference type="NCBI Taxonomy" id="3225"/>
    <lineage>
        <taxon>Eukaryota</taxon>
        <taxon>Viridiplantae</taxon>
        <taxon>Streptophyta</taxon>
        <taxon>Embryophyta</taxon>
        <taxon>Bryophyta</taxon>
        <taxon>Bryophytina</taxon>
        <taxon>Bryopsida</taxon>
        <taxon>Dicranidae</taxon>
        <taxon>Pseudoditrichales</taxon>
        <taxon>Ditrichaceae</taxon>
        <taxon>Ceratodon</taxon>
    </lineage>
</organism>
<feature type="signal peptide" evidence="1">
    <location>
        <begin position="1"/>
        <end position="19"/>
    </location>
</feature>
<protein>
    <submittedName>
        <fullName evidence="2">Uncharacterized protein</fullName>
    </submittedName>
</protein>
<keyword evidence="1" id="KW-0732">Signal</keyword>
<evidence type="ECO:0000256" key="1">
    <source>
        <dbReference type="SAM" id="SignalP"/>
    </source>
</evidence>
<keyword evidence="3" id="KW-1185">Reference proteome</keyword>
<evidence type="ECO:0000313" key="2">
    <source>
        <dbReference type="EMBL" id="KAG0566100.1"/>
    </source>
</evidence>
<sequence>MMTTMVFSMHSWLLYHVSFVEFKAIVLNAKVKRSFTLFPASLCNWLDGSSLCCGMIPIDLFTHFTLWAAHPL</sequence>
<accession>A0A8T0H495</accession>
<name>A0A8T0H495_CERPU</name>
<dbReference type="EMBL" id="CM026428">
    <property type="protein sequence ID" value="KAG0566100.1"/>
    <property type="molecule type" value="Genomic_DNA"/>
</dbReference>
<dbReference type="Proteomes" id="UP000822688">
    <property type="component" value="Chromosome 7"/>
</dbReference>
<comment type="caution">
    <text evidence="2">The sequence shown here is derived from an EMBL/GenBank/DDBJ whole genome shotgun (WGS) entry which is preliminary data.</text>
</comment>
<reference evidence="2" key="1">
    <citation type="submission" date="2020-06" db="EMBL/GenBank/DDBJ databases">
        <title>WGS assembly of Ceratodon purpureus strain R40.</title>
        <authorList>
            <person name="Carey S.B."/>
            <person name="Jenkins J."/>
            <person name="Shu S."/>
            <person name="Lovell J.T."/>
            <person name="Sreedasyam A."/>
            <person name="Maumus F."/>
            <person name="Tiley G.P."/>
            <person name="Fernandez-Pozo N."/>
            <person name="Barry K."/>
            <person name="Chen C."/>
            <person name="Wang M."/>
            <person name="Lipzen A."/>
            <person name="Daum C."/>
            <person name="Saski C.A."/>
            <person name="Payton A.C."/>
            <person name="Mcbreen J.C."/>
            <person name="Conrad R.E."/>
            <person name="Kollar L.M."/>
            <person name="Olsson S."/>
            <person name="Huttunen S."/>
            <person name="Landis J.B."/>
            <person name="Wickett N.J."/>
            <person name="Johnson M.G."/>
            <person name="Rensing S.A."/>
            <person name="Grimwood J."/>
            <person name="Schmutz J."/>
            <person name="Mcdaniel S.F."/>
        </authorList>
    </citation>
    <scope>NUCLEOTIDE SEQUENCE</scope>
    <source>
        <strain evidence="2">R40</strain>
    </source>
</reference>
<gene>
    <name evidence="2" type="ORF">KC19_7G038600</name>
</gene>
<evidence type="ECO:0000313" key="3">
    <source>
        <dbReference type="Proteomes" id="UP000822688"/>
    </source>
</evidence>
<feature type="chain" id="PRO_5035741771" evidence="1">
    <location>
        <begin position="20"/>
        <end position="72"/>
    </location>
</feature>
<dbReference type="AlphaFoldDB" id="A0A8T0H495"/>
<proteinExistence type="predicted"/>